<name>A0A5K1IXG7_9ACTN</name>
<feature type="domain" description="HPt" evidence="1">
    <location>
        <begin position="39"/>
        <end position="108"/>
    </location>
</feature>
<dbReference type="AlphaFoldDB" id="A0A5K1IXG7"/>
<dbReference type="GO" id="GO:0000160">
    <property type="term" value="P:phosphorelay signal transduction system"/>
    <property type="evidence" value="ECO:0007669"/>
    <property type="project" value="InterPro"/>
</dbReference>
<dbReference type="Proteomes" id="UP000330807">
    <property type="component" value="Unassembled WGS sequence"/>
</dbReference>
<gene>
    <name evidence="2" type="ORF">LMKDKBCB_01579</name>
</gene>
<dbReference type="InterPro" id="IPR036641">
    <property type="entry name" value="HPT_dom_sf"/>
</dbReference>
<proteinExistence type="predicted"/>
<evidence type="ECO:0000313" key="2">
    <source>
        <dbReference type="EMBL" id="VWL93642.1"/>
    </source>
</evidence>
<evidence type="ECO:0000313" key="3">
    <source>
        <dbReference type="Proteomes" id="UP000330807"/>
    </source>
</evidence>
<dbReference type="SUPFAM" id="SSF47226">
    <property type="entry name" value="Histidine-containing phosphotransfer domain, HPT domain"/>
    <property type="match status" value="1"/>
</dbReference>
<sequence>MISMREAYEKIGANYDDACARLMGDEMLARFALKFLDDESMDKLEVALAAGDAKGAFMAAHTLKGVSQNLGFDNLYEPAVVVTEALRGADGVDGARESMHALQQQYAATMSALREAAE</sequence>
<dbReference type="RefSeq" id="WP_156063223.1">
    <property type="nucleotide sequence ID" value="NZ_CABWIH010000032.1"/>
</dbReference>
<dbReference type="Pfam" id="PF01627">
    <property type="entry name" value="Hpt"/>
    <property type="match status" value="1"/>
</dbReference>
<protein>
    <submittedName>
        <fullName evidence="2">Hpt domain protein</fullName>
    </submittedName>
</protein>
<dbReference type="EMBL" id="CABWIH010000032">
    <property type="protein sequence ID" value="VWL93642.1"/>
    <property type="molecule type" value="Genomic_DNA"/>
</dbReference>
<dbReference type="InterPro" id="IPR008207">
    <property type="entry name" value="Sig_transdc_His_kin_Hpt_dom"/>
</dbReference>
<reference evidence="2 3" key="1">
    <citation type="submission" date="2019-10" db="EMBL/GenBank/DDBJ databases">
        <authorList>
            <person name="Wolf R A."/>
        </authorList>
    </citation>
    <scope>NUCLEOTIDE SEQUENCE [LARGE SCALE GENOMIC DNA]</scope>
    <source>
        <strain evidence="2">Collinsella_aerofaciens_AK_138A</strain>
    </source>
</reference>
<dbReference type="Gene3D" id="1.20.120.160">
    <property type="entry name" value="HPT domain"/>
    <property type="match status" value="1"/>
</dbReference>
<accession>A0A5K1IXG7</accession>
<evidence type="ECO:0000259" key="1">
    <source>
        <dbReference type="Pfam" id="PF01627"/>
    </source>
</evidence>
<organism evidence="2 3">
    <name type="scientific">Collinsella aerofaciens</name>
    <dbReference type="NCBI Taxonomy" id="74426"/>
    <lineage>
        <taxon>Bacteria</taxon>
        <taxon>Bacillati</taxon>
        <taxon>Actinomycetota</taxon>
        <taxon>Coriobacteriia</taxon>
        <taxon>Coriobacteriales</taxon>
        <taxon>Coriobacteriaceae</taxon>
        <taxon>Collinsella</taxon>
    </lineage>
</organism>